<dbReference type="Pfam" id="PF21962">
    <property type="entry name" value="DUF6924"/>
    <property type="match status" value="1"/>
</dbReference>
<dbReference type="Proteomes" id="UP001332243">
    <property type="component" value="Unassembled WGS sequence"/>
</dbReference>
<evidence type="ECO:0000259" key="1">
    <source>
        <dbReference type="Pfam" id="PF21962"/>
    </source>
</evidence>
<comment type="caution">
    <text evidence="2">The sequence shown here is derived from an EMBL/GenBank/DDBJ whole genome shotgun (WGS) entry which is preliminary data.</text>
</comment>
<protein>
    <recommendedName>
        <fullName evidence="1">DUF6924 domain-containing protein</fullName>
    </recommendedName>
</protein>
<organism evidence="2 3">
    <name type="scientific">Plantactinospora sonchi</name>
    <dbReference type="NCBI Taxonomy" id="1544735"/>
    <lineage>
        <taxon>Bacteria</taxon>
        <taxon>Bacillati</taxon>
        <taxon>Actinomycetota</taxon>
        <taxon>Actinomycetes</taxon>
        <taxon>Micromonosporales</taxon>
        <taxon>Micromonosporaceae</taxon>
        <taxon>Plantactinospora</taxon>
    </lineage>
</organism>
<dbReference type="EMBL" id="JAZGQK010000006">
    <property type="protein sequence ID" value="MEE6258144.1"/>
    <property type="molecule type" value="Genomic_DNA"/>
</dbReference>
<evidence type="ECO:0000313" key="2">
    <source>
        <dbReference type="EMBL" id="MEE6258144.1"/>
    </source>
</evidence>
<gene>
    <name evidence="2" type="ORF">V1633_06505</name>
</gene>
<proteinExistence type="predicted"/>
<dbReference type="RefSeq" id="WP_331213273.1">
    <property type="nucleotide sequence ID" value="NZ_JAZGQK010000006.1"/>
</dbReference>
<feature type="domain" description="DUF6924" evidence="1">
    <location>
        <begin position="11"/>
        <end position="137"/>
    </location>
</feature>
<sequence>MATLPQPDDLTSLLLRTDFRDDAAWDEVVTAVNGQEEYPHATCVSDPAYAEVSVQRLVEIDTAAGDDAALTYLFLADATTMTDDERPLLAVDLYDEPGRTFRVPPQWFAEISANLCIANLDFADFADDVDASGTYRGLGEA</sequence>
<name>A0ABU7RPG5_9ACTN</name>
<reference evidence="2 3" key="1">
    <citation type="submission" date="2024-01" db="EMBL/GenBank/DDBJ databases">
        <title>Genome insights into Plantactinospora sonchi sp. nov.</title>
        <authorList>
            <person name="Wang L."/>
        </authorList>
    </citation>
    <scope>NUCLEOTIDE SEQUENCE [LARGE SCALE GENOMIC DNA]</scope>
    <source>
        <strain evidence="2 3">NEAU-QY2</strain>
    </source>
</reference>
<dbReference type="InterPro" id="IPR053832">
    <property type="entry name" value="DUF6924"/>
</dbReference>
<accession>A0ABU7RPG5</accession>
<evidence type="ECO:0000313" key="3">
    <source>
        <dbReference type="Proteomes" id="UP001332243"/>
    </source>
</evidence>
<keyword evidence="3" id="KW-1185">Reference proteome</keyword>